<organism evidence="2 3">
    <name type="scientific">Colletotrichum scovillei</name>
    <dbReference type="NCBI Taxonomy" id="1209932"/>
    <lineage>
        <taxon>Eukaryota</taxon>
        <taxon>Fungi</taxon>
        <taxon>Dikarya</taxon>
        <taxon>Ascomycota</taxon>
        <taxon>Pezizomycotina</taxon>
        <taxon>Sordariomycetes</taxon>
        <taxon>Hypocreomycetidae</taxon>
        <taxon>Glomerellales</taxon>
        <taxon>Glomerellaceae</taxon>
        <taxon>Colletotrichum</taxon>
        <taxon>Colletotrichum acutatum species complex</taxon>
    </lineage>
</organism>
<feature type="compositionally biased region" description="Polar residues" evidence="1">
    <location>
        <begin position="1"/>
        <end position="15"/>
    </location>
</feature>
<evidence type="ECO:0000313" key="2">
    <source>
        <dbReference type="EMBL" id="KAG7058525.1"/>
    </source>
</evidence>
<evidence type="ECO:0000313" key="3">
    <source>
        <dbReference type="Proteomes" id="UP000699042"/>
    </source>
</evidence>
<feature type="region of interest" description="Disordered" evidence="1">
    <location>
        <begin position="1"/>
        <end position="26"/>
    </location>
</feature>
<keyword evidence="3" id="KW-1185">Reference proteome</keyword>
<accession>A0A9P7UIQ2</accession>
<gene>
    <name evidence="2" type="ORF">JMJ77_005899</name>
</gene>
<evidence type="ECO:0000256" key="1">
    <source>
        <dbReference type="SAM" id="MobiDB-lite"/>
    </source>
</evidence>
<feature type="non-terminal residue" evidence="2">
    <location>
        <position position="1"/>
    </location>
</feature>
<name>A0A9P7UIQ2_9PEZI</name>
<dbReference type="EMBL" id="JAESDN010000001">
    <property type="protein sequence ID" value="KAG7058525.1"/>
    <property type="molecule type" value="Genomic_DNA"/>
</dbReference>
<dbReference type="Proteomes" id="UP000699042">
    <property type="component" value="Unassembled WGS sequence"/>
</dbReference>
<proteinExistence type="predicted"/>
<comment type="caution">
    <text evidence="2">The sequence shown here is derived from an EMBL/GenBank/DDBJ whole genome shotgun (WGS) entry which is preliminary data.</text>
</comment>
<sequence length="244" mass="27507">RPFDTSKFSSENLPSIPQEKIQGLARRDECETLGRRAAIRPSQSRSSGWAVAVETEIKLCAVPPVGFSPWRFRTSNGRDGSFCRISQSPQRSLGPVMRSFRLGEKSYQPQPKGSKQVNSQDAGCFNGREQVQGSFDGSTSRVDKRTELETVPLKFQESAARLPFHQGGRQQPTDRRETSASCHRYRCRLFAAHWWPFCNRLRVSCPPIQRAEPPVLGQPCRLAACDLLHRCVMMTSCRPRGLQV</sequence>
<protein>
    <submittedName>
        <fullName evidence="2">Uncharacterized protein</fullName>
    </submittedName>
</protein>
<dbReference type="AlphaFoldDB" id="A0A9P7UIQ2"/>
<reference evidence="2" key="1">
    <citation type="submission" date="2021-05" db="EMBL/GenBank/DDBJ databases">
        <title>Comparative genomics of three Colletotrichum scovillei strains and genetic complementation revealed genes involved fungal growth and virulence on chili pepper.</title>
        <authorList>
            <person name="Hsieh D.-K."/>
            <person name="Chuang S.-C."/>
            <person name="Chen C.-Y."/>
            <person name="Chao Y.-T."/>
            <person name="Lu M.-Y.J."/>
            <person name="Lee M.-H."/>
            <person name="Shih M.-C."/>
        </authorList>
    </citation>
    <scope>NUCLEOTIDE SEQUENCE</scope>
    <source>
        <strain evidence="2">Coll-153</strain>
    </source>
</reference>